<sequence length="957" mass="109891">MSQLLGTLTLCHDKDPSFLHLLPWIALYCKPTAKTNMQILAFDCLAQLTRIYGIECVHNFNDLALGFSIEYSFLDSNRQLIEASYNFIIQAFMTLNTGKPQDKIKIIAKLIQLPKKSLFKYFTLADINIQRHLLKTMITFLNNFIGSSYFEVTQQVVNLFTAEDEVVRELAIKVYDTIMKFLSVNEKLILTTKNLTLQLYSCRDYDLFATILMRLMNLFKCKELFEEFQKMEVNFPKILYNLDNSLNPDRSPLKVMVEFIKNIAEIDKSESKKILSNTFSKLVLHPAILSSIVENLHDFLTIDFISQYLDYFIKLLHKRESMDTIIQIMSNYKRDLIPPDLISALNSENEKNENKKYTKFAELNGILTKVTHIETIATMETFSSLIENLNPYEYLVSGNCETITKFINSQTSSLPDLTAQRIIESCFQAIKYLDLPKPVDPVPGKDIRTLLNSMMQINVEFEGKTFSFKGFSDGFFTELEGFINITEKEVNPNEIAQILRRHQEGFPNNIHINDENLKHSLYTYLMLSQQILKHPKSQFYNFSIGKQILTSQNSILRAVISSLPQPRNFQKTVATVKLIPIQNFDNTIEQPTKYYQCSLIEGLINLLDAVYAKNPQCEFVNSGFNVLVKNLIKLSPSGAVTWCSYPVWLVKNRPYLFNLDIRHLSAYLLYSMLPLSACAFATHFRTPIPKIRCATPRVDIKRSAILSDGLNVINFLRSQNICPNYYLDGSPSSVNEFLWNYSREFFNVKLAEHQIIEVDGYILPQPTAPDSFYLHFGILLGKAVSSLSCLARPIHPDFFALLKNKLNTDKENIVTQTLTNDKMPAKMKLFSESFGRVISIFVLDIFSPKEITDMLHGKVESFDADQDLKTFNFYIQDKNDIPAFCSSYKSFEIKEREKFLTKIVGAPQIPFGNMSFLYPPISIKIGIYNAINLRGRVMQIVTGSTPDILSTFLKNLY</sequence>
<dbReference type="InterPro" id="IPR016024">
    <property type="entry name" value="ARM-type_fold"/>
</dbReference>
<dbReference type="AlphaFoldDB" id="A2DNB7"/>
<dbReference type="PROSITE" id="PS50237">
    <property type="entry name" value="HECT"/>
    <property type="match status" value="1"/>
</dbReference>
<evidence type="ECO:0000259" key="4">
    <source>
        <dbReference type="PROSITE" id="PS50237"/>
    </source>
</evidence>
<evidence type="ECO:0000256" key="2">
    <source>
        <dbReference type="ARBA" id="ARBA00022786"/>
    </source>
</evidence>
<feature type="domain" description="HECT" evidence="4">
    <location>
        <begin position="812"/>
        <end position="922"/>
    </location>
</feature>
<keyword evidence="6" id="KW-1185">Reference proteome</keyword>
<dbReference type="GO" id="GO:0043161">
    <property type="term" value="P:proteasome-mediated ubiquitin-dependent protein catabolic process"/>
    <property type="evidence" value="ECO:0000318"/>
    <property type="project" value="GO_Central"/>
</dbReference>
<keyword evidence="1" id="KW-0808">Transferase</keyword>
<dbReference type="VEuPathDB" id="TrichDB:TVAGG3_1024410"/>
<organism evidence="5 6">
    <name type="scientific">Trichomonas vaginalis (strain ATCC PRA-98 / G3)</name>
    <dbReference type="NCBI Taxonomy" id="412133"/>
    <lineage>
        <taxon>Eukaryota</taxon>
        <taxon>Metamonada</taxon>
        <taxon>Parabasalia</taxon>
        <taxon>Trichomonadida</taxon>
        <taxon>Trichomonadidae</taxon>
        <taxon>Trichomonas</taxon>
    </lineage>
</organism>
<dbReference type="VEuPathDB" id="TrichDB:TVAG_306260"/>
<comment type="caution">
    <text evidence="3">Lacks conserved residue(s) required for the propagation of feature annotation.</text>
</comment>
<dbReference type="InterPro" id="IPR000569">
    <property type="entry name" value="HECT_dom"/>
</dbReference>
<reference evidence="5" key="1">
    <citation type="submission" date="2006-10" db="EMBL/GenBank/DDBJ databases">
        <authorList>
            <person name="Amadeo P."/>
            <person name="Zhao Q."/>
            <person name="Wortman J."/>
            <person name="Fraser-Liggett C."/>
            <person name="Carlton J."/>
        </authorList>
    </citation>
    <scope>NUCLEOTIDE SEQUENCE</scope>
    <source>
        <strain evidence="5">G3</strain>
    </source>
</reference>
<keyword evidence="2 3" id="KW-0833">Ubl conjugation pathway</keyword>
<protein>
    <recommendedName>
        <fullName evidence="4">HECT domain-containing protein</fullName>
    </recommendedName>
</protein>
<dbReference type="PANTHER" id="PTHR45670">
    <property type="entry name" value="E3 UBIQUITIN-PROTEIN LIGASE TRIP12"/>
    <property type="match status" value="1"/>
</dbReference>
<evidence type="ECO:0000256" key="3">
    <source>
        <dbReference type="PROSITE-ProRule" id="PRU00104"/>
    </source>
</evidence>
<gene>
    <name evidence="5" type="ORF">TVAG_306260</name>
</gene>
<accession>A2DNB7</accession>
<dbReference type="InterPro" id="IPR045322">
    <property type="entry name" value="HECTD1/TRIP12-like"/>
</dbReference>
<evidence type="ECO:0000256" key="1">
    <source>
        <dbReference type="ARBA" id="ARBA00022679"/>
    </source>
</evidence>
<dbReference type="InParanoid" id="A2DNB7"/>
<dbReference type="RefSeq" id="XP_001579091.1">
    <property type="nucleotide sequence ID" value="XM_001579041.1"/>
</dbReference>
<reference evidence="5" key="2">
    <citation type="journal article" date="2007" name="Science">
        <title>Draft genome sequence of the sexually transmitted pathogen Trichomonas vaginalis.</title>
        <authorList>
            <person name="Carlton J.M."/>
            <person name="Hirt R.P."/>
            <person name="Silva J.C."/>
            <person name="Delcher A.L."/>
            <person name="Schatz M."/>
            <person name="Zhao Q."/>
            <person name="Wortman J.R."/>
            <person name="Bidwell S.L."/>
            <person name="Alsmark U.C.M."/>
            <person name="Besteiro S."/>
            <person name="Sicheritz-Ponten T."/>
            <person name="Noel C.J."/>
            <person name="Dacks J.B."/>
            <person name="Foster P.G."/>
            <person name="Simillion C."/>
            <person name="Van de Peer Y."/>
            <person name="Miranda-Saavedra D."/>
            <person name="Barton G.J."/>
            <person name="Westrop G.D."/>
            <person name="Mueller S."/>
            <person name="Dessi D."/>
            <person name="Fiori P.L."/>
            <person name="Ren Q."/>
            <person name="Paulsen I."/>
            <person name="Zhang H."/>
            <person name="Bastida-Corcuera F.D."/>
            <person name="Simoes-Barbosa A."/>
            <person name="Brown M.T."/>
            <person name="Hayes R.D."/>
            <person name="Mukherjee M."/>
            <person name="Okumura C.Y."/>
            <person name="Schneider R."/>
            <person name="Smith A.J."/>
            <person name="Vanacova S."/>
            <person name="Villalvazo M."/>
            <person name="Haas B.J."/>
            <person name="Pertea M."/>
            <person name="Feldblyum T.V."/>
            <person name="Utterback T.R."/>
            <person name="Shu C.L."/>
            <person name="Osoegawa K."/>
            <person name="de Jong P.J."/>
            <person name="Hrdy I."/>
            <person name="Horvathova L."/>
            <person name="Zubacova Z."/>
            <person name="Dolezal P."/>
            <person name="Malik S.B."/>
            <person name="Logsdon J.M. Jr."/>
            <person name="Henze K."/>
            <person name="Gupta A."/>
            <person name="Wang C.C."/>
            <person name="Dunne R.L."/>
            <person name="Upcroft J.A."/>
            <person name="Upcroft P."/>
            <person name="White O."/>
            <person name="Salzberg S.L."/>
            <person name="Tang P."/>
            <person name="Chiu C.-H."/>
            <person name="Lee Y.-S."/>
            <person name="Embley T.M."/>
            <person name="Coombs G.H."/>
            <person name="Mottram J.C."/>
            <person name="Tachezy J."/>
            <person name="Fraser-Liggett C.M."/>
            <person name="Johnson P.J."/>
        </authorList>
    </citation>
    <scope>NUCLEOTIDE SEQUENCE [LARGE SCALE GENOMIC DNA]</scope>
    <source>
        <strain evidence="5">G3</strain>
    </source>
</reference>
<dbReference type="SUPFAM" id="SSF48371">
    <property type="entry name" value="ARM repeat"/>
    <property type="match status" value="1"/>
</dbReference>
<name>A2DNB7_TRIV3</name>
<dbReference type="InterPro" id="IPR035983">
    <property type="entry name" value="Hect_E3_ubiquitin_ligase"/>
</dbReference>
<dbReference type="PANTHER" id="PTHR45670:SF1">
    <property type="entry name" value="E3 UBIQUITIN-PROTEIN LIGASE HECTD1"/>
    <property type="match status" value="1"/>
</dbReference>
<dbReference type="EMBL" id="DS113222">
    <property type="protein sequence ID" value="EAY18105.1"/>
    <property type="molecule type" value="Genomic_DNA"/>
</dbReference>
<dbReference type="SUPFAM" id="SSF56204">
    <property type="entry name" value="Hect, E3 ligase catalytic domain"/>
    <property type="match status" value="1"/>
</dbReference>
<dbReference type="GO" id="GO:0000209">
    <property type="term" value="P:protein polyubiquitination"/>
    <property type="evidence" value="ECO:0000318"/>
    <property type="project" value="GO_Central"/>
</dbReference>
<evidence type="ECO:0000313" key="5">
    <source>
        <dbReference type="EMBL" id="EAY18105.1"/>
    </source>
</evidence>
<evidence type="ECO:0000313" key="6">
    <source>
        <dbReference type="Proteomes" id="UP000001542"/>
    </source>
</evidence>
<dbReference type="Proteomes" id="UP000001542">
    <property type="component" value="Unassembled WGS sequence"/>
</dbReference>
<dbReference type="Pfam" id="PF00632">
    <property type="entry name" value="HECT"/>
    <property type="match status" value="1"/>
</dbReference>
<dbReference type="KEGG" id="tva:5463610"/>
<dbReference type="GO" id="GO:0061630">
    <property type="term" value="F:ubiquitin protein ligase activity"/>
    <property type="evidence" value="ECO:0000318"/>
    <property type="project" value="GO_Central"/>
</dbReference>
<proteinExistence type="predicted"/>